<evidence type="ECO:0000256" key="3">
    <source>
        <dbReference type="ARBA" id="ARBA00022475"/>
    </source>
</evidence>
<feature type="transmembrane region" description="Helical" evidence="7">
    <location>
        <begin position="54"/>
        <end position="76"/>
    </location>
</feature>
<keyword evidence="3" id="KW-1003">Cell membrane</keyword>
<sequence length="314" mass="33453">MDDGARTTGAVPSRAPDLDPTAPPEAPEKVPEASEHVARAARRGRSRRLRRNRLLQGGVLLAILLLWWLITLLKLVDPLYLPSPLAVLRAFIDANRCLVIDEATGRTVCGVQNYYLWEHLIASLQRIGVGVALAAVLGVALGALMSMWEPANTAFAPLLNFLRALPPLGYIGLIIVWVGIGDTSKYLLLFLAAFPPIVIATIDGVRGVKEDYLSAARSMGADSSQMARFVVLPAATASIFSGVRLAVGFAWTTVVAAELNNGIPGIGGLAYISGTQLNTALTIACIIVIGLVALALDGVIRWVGDRLVPWHGKV</sequence>
<dbReference type="EMBL" id="CP023564">
    <property type="protein sequence ID" value="ATG56440.1"/>
    <property type="molecule type" value="Genomic_DNA"/>
</dbReference>
<dbReference type="GO" id="GO:0010438">
    <property type="term" value="P:cellular response to sulfur starvation"/>
    <property type="evidence" value="ECO:0007669"/>
    <property type="project" value="TreeGrafter"/>
</dbReference>
<reference evidence="10 11" key="1">
    <citation type="journal article" date="2014" name="Int. J. Syst. Evol. Microbiol.">
        <title>Brachybacterium ginsengisoli sp. nov., isolated from soil of a ginseng field.</title>
        <authorList>
            <person name="Hoang V.A."/>
            <person name="Kim Y.J."/>
            <person name="Nguyen N.L."/>
            <person name="Yang D.C."/>
        </authorList>
    </citation>
    <scope>NUCLEOTIDE SEQUENCE [LARGE SCALE GENOMIC DNA]</scope>
    <source>
        <strain evidence="10 11">DCY80</strain>
    </source>
</reference>
<dbReference type="SUPFAM" id="SSF161098">
    <property type="entry name" value="MetI-like"/>
    <property type="match status" value="1"/>
</dbReference>
<keyword evidence="2 7" id="KW-0813">Transport</keyword>
<proteinExistence type="inferred from homology"/>
<feature type="transmembrane region" description="Helical" evidence="7">
    <location>
        <begin position="186"/>
        <end position="208"/>
    </location>
</feature>
<dbReference type="InterPro" id="IPR035906">
    <property type="entry name" value="MetI-like_sf"/>
</dbReference>
<dbReference type="KEGG" id="bgg:CFK41_02405"/>
<protein>
    <submittedName>
        <fullName evidence="10">Taurine ABC transporter permease</fullName>
    </submittedName>
</protein>
<dbReference type="CDD" id="cd06261">
    <property type="entry name" value="TM_PBP2"/>
    <property type="match status" value="1"/>
</dbReference>
<feature type="domain" description="ABC transmembrane type-1" evidence="9">
    <location>
        <begin position="120"/>
        <end position="300"/>
    </location>
</feature>
<keyword evidence="11" id="KW-1185">Reference proteome</keyword>
<dbReference type="Pfam" id="PF00528">
    <property type="entry name" value="BPD_transp_1"/>
    <property type="match status" value="1"/>
</dbReference>
<feature type="transmembrane region" description="Helical" evidence="7">
    <location>
        <begin position="160"/>
        <end position="180"/>
    </location>
</feature>
<keyword evidence="4 7" id="KW-0812">Transmembrane</keyword>
<dbReference type="Gene3D" id="1.10.3720.10">
    <property type="entry name" value="MetI-like"/>
    <property type="match status" value="1"/>
</dbReference>
<evidence type="ECO:0000256" key="6">
    <source>
        <dbReference type="ARBA" id="ARBA00023136"/>
    </source>
</evidence>
<comment type="subcellular location">
    <subcellularLocation>
        <location evidence="1 7">Cell membrane</location>
        <topology evidence="1 7">Multi-pass membrane protein</topology>
    </subcellularLocation>
</comment>
<feature type="transmembrane region" description="Helical" evidence="7">
    <location>
        <begin position="229"/>
        <end position="257"/>
    </location>
</feature>
<keyword evidence="6 7" id="KW-0472">Membrane</keyword>
<evidence type="ECO:0000313" key="11">
    <source>
        <dbReference type="Proteomes" id="UP000217889"/>
    </source>
</evidence>
<evidence type="ECO:0000313" key="10">
    <source>
        <dbReference type="EMBL" id="ATG56440.1"/>
    </source>
</evidence>
<organism evidence="10 11">
    <name type="scientific">Brachybacterium ginsengisoli</name>
    <dbReference type="NCBI Taxonomy" id="1331682"/>
    <lineage>
        <taxon>Bacteria</taxon>
        <taxon>Bacillati</taxon>
        <taxon>Actinomycetota</taxon>
        <taxon>Actinomycetes</taxon>
        <taxon>Micrococcales</taxon>
        <taxon>Dermabacteraceae</taxon>
        <taxon>Brachybacterium</taxon>
    </lineage>
</organism>
<evidence type="ECO:0000259" key="9">
    <source>
        <dbReference type="PROSITE" id="PS50928"/>
    </source>
</evidence>
<gene>
    <name evidence="10" type="ORF">CFK41_02405</name>
</gene>
<dbReference type="GO" id="GO:0005886">
    <property type="term" value="C:plasma membrane"/>
    <property type="evidence" value="ECO:0007669"/>
    <property type="project" value="UniProtKB-SubCell"/>
</dbReference>
<dbReference type="PANTHER" id="PTHR30151">
    <property type="entry name" value="ALKANE SULFONATE ABC TRANSPORTER-RELATED, MEMBRANE SUBUNIT"/>
    <property type="match status" value="1"/>
</dbReference>
<dbReference type="PANTHER" id="PTHR30151:SF25">
    <property type="entry name" value="TAURINE TRANSPORT SYSTEM PERMEASE PROTEIN TAUC"/>
    <property type="match status" value="1"/>
</dbReference>
<evidence type="ECO:0000256" key="4">
    <source>
        <dbReference type="ARBA" id="ARBA00022692"/>
    </source>
</evidence>
<evidence type="ECO:0000256" key="5">
    <source>
        <dbReference type="ARBA" id="ARBA00022989"/>
    </source>
</evidence>
<accession>A0A291H211</accession>
<dbReference type="GO" id="GO:0055085">
    <property type="term" value="P:transmembrane transport"/>
    <property type="evidence" value="ECO:0007669"/>
    <property type="project" value="InterPro"/>
</dbReference>
<evidence type="ECO:0000256" key="7">
    <source>
        <dbReference type="RuleBase" id="RU363032"/>
    </source>
</evidence>
<dbReference type="Proteomes" id="UP000217889">
    <property type="component" value="Chromosome"/>
</dbReference>
<feature type="transmembrane region" description="Helical" evidence="7">
    <location>
        <begin position="277"/>
        <end position="296"/>
    </location>
</feature>
<dbReference type="InterPro" id="IPR000515">
    <property type="entry name" value="MetI-like"/>
</dbReference>
<name>A0A291H211_9MICO</name>
<evidence type="ECO:0000256" key="1">
    <source>
        <dbReference type="ARBA" id="ARBA00004651"/>
    </source>
</evidence>
<feature type="region of interest" description="Disordered" evidence="8">
    <location>
        <begin position="1"/>
        <end position="35"/>
    </location>
</feature>
<dbReference type="OrthoDB" id="3173654at2"/>
<evidence type="ECO:0000256" key="8">
    <source>
        <dbReference type="SAM" id="MobiDB-lite"/>
    </source>
</evidence>
<feature type="transmembrane region" description="Helical" evidence="7">
    <location>
        <begin position="127"/>
        <end position="148"/>
    </location>
</feature>
<dbReference type="PROSITE" id="PS50928">
    <property type="entry name" value="ABC_TM1"/>
    <property type="match status" value="1"/>
</dbReference>
<dbReference type="AlphaFoldDB" id="A0A291H211"/>
<comment type="similarity">
    <text evidence="7">Belongs to the binding-protein-dependent transport system permease family.</text>
</comment>
<feature type="compositionally biased region" description="Basic and acidic residues" evidence="8">
    <location>
        <begin position="26"/>
        <end position="35"/>
    </location>
</feature>
<keyword evidence="5 7" id="KW-1133">Transmembrane helix</keyword>
<evidence type="ECO:0000256" key="2">
    <source>
        <dbReference type="ARBA" id="ARBA00022448"/>
    </source>
</evidence>